<name>J9H3C2_9ZZZZ</name>
<proteinExistence type="predicted"/>
<gene>
    <name evidence="1" type="ORF">EVA_03762</name>
</gene>
<organism evidence="1">
    <name type="scientific">gut metagenome</name>
    <dbReference type="NCBI Taxonomy" id="749906"/>
    <lineage>
        <taxon>unclassified sequences</taxon>
        <taxon>metagenomes</taxon>
        <taxon>organismal metagenomes</taxon>
    </lineage>
</organism>
<sequence>MVCIVFLVVSVFVGCFPSFFRNGIGWARHDTFQSRKNTSFYS</sequence>
<comment type="caution">
    <text evidence="1">The sequence shown here is derived from an EMBL/GenBank/DDBJ whole genome shotgun (WGS) entry which is preliminary data.</text>
</comment>
<reference evidence="1" key="1">
    <citation type="journal article" date="2012" name="PLoS ONE">
        <title>Gene sets for utilization of primary and secondary nutrition supplies in the distal gut of endangered iberian lynx.</title>
        <authorList>
            <person name="Alcaide M."/>
            <person name="Messina E."/>
            <person name="Richter M."/>
            <person name="Bargiela R."/>
            <person name="Peplies J."/>
            <person name="Huws S.A."/>
            <person name="Newbold C.J."/>
            <person name="Golyshin P.N."/>
            <person name="Simon M.A."/>
            <person name="Lopez G."/>
            <person name="Yakimov M.M."/>
            <person name="Ferrer M."/>
        </authorList>
    </citation>
    <scope>NUCLEOTIDE SEQUENCE</scope>
</reference>
<accession>J9H3C2</accession>
<protein>
    <submittedName>
        <fullName evidence="1">Uncharacterized protein</fullName>
    </submittedName>
</protein>
<evidence type="ECO:0000313" key="1">
    <source>
        <dbReference type="EMBL" id="EJX08130.1"/>
    </source>
</evidence>
<dbReference type="EMBL" id="AMCI01000697">
    <property type="protein sequence ID" value="EJX08130.1"/>
    <property type="molecule type" value="Genomic_DNA"/>
</dbReference>
<dbReference type="AlphaFoldDB" id="J9H3C2"/>